<proteinExistence type="predicted"/>
<protein>
    <submittedName>
        <fullName evidence="1">Uncharacterized protein</fullName>
    </submittedName>
</protein>
<evidence type="ECO:0000313" key="1">
    <source>
        <dbReference type="EMBL" id="KAH6651181.1"/>
    </source>
</evidence>
<comment type="caution">
    <text evidence="1">The sequence shown here is derived from an EMBL/GenBank/DDBJ whole genome shotgun (WGS) entry which is preliminary data.</text>
</comment>
<sequence length="229" mass="25383">MQRGRKGRSITSGGRTTRTAPSTNTRPGRLFIARSRIQQRPENIHTRSVAAKGNSPFLNLFFFRQLPEAQGSIASHRLSSGRCPTAHRPPENPPGDPGRLLYPRQTPPSQPTNRKDQQVPARPDNMGRQTFLKHFVKDANLMISSTKSPELLCSWQPRTPRTVVLLLRLYFWPRGRRGSRKRGVGFAAPDDYPQPLIASGNNRIEKGKREAKKASGLGEGLCAGSGPMA</sequence>
<evidence type="ECO:0000313" key="2">
    <source>
        <dbReference type="Proteomes" id="UP000724584"/>
    </source>
</evidence>
<accession>A0ACB7PS10</accession>
<dbReference type="EMBL" id="JAGIZQ010000001">
    <property type="protein sequence ID" value="KAH6651181.1"/>
    <property type="molecule type" value="Genomic_DNA"/>
</dbReference>
<gene>
    <name evidence="1" type="ORF">F5144DRAFT_79345</name>
</gene>
<organism evidence="1 2">
    <name type="scientific">Chaetomium tenue</name>
    <dbReference type="NCBI Taxonomy" id="1854479"/>
    <lineage>
        <taxon>Eukaryota</taxon>
        <taxon>Fungi</taxon>
        <taxon>Dikarya</taxon>
        <taxon>Ascomycota</taxon>
        <taxon>Pezizomycotina</taxon>
        <taxon>Sordariomycetes</taxon>
        <taxon>Sordariomycetidae</taxon>
        <taxon>Sordariales</taxon>
        <taxon>Chaetomiaceae</taxon>
        <taxon>Chaetomium</taxon>
    </lineage>
</organism>
<dbReference type="Proteomes" id="UP000724584">
    <property type="component" value="Unassembled WGS sequence"/>
</dbReference>
<keyword evidence="2" id="KW-1185">Reference proteome</keyword>
<reference evidence="1 2" key="1">
    <citation type="journal article" date="2021" name="Nat. Commun.">
        <title>Genetic determinants of endophytism in the Arabidopsis root mycobiome.</title>
        <authorList>
            <person name="Mesny F."/>
            <person name="Miyauchi S."/>
            <person name="Thiergart T."/>
            <person name="Pickel B."/>
            <person name="Atanasova L."/>
            <person name="Karlsson M."/>
            <person name="Huettel B."/>
            <person name="Barry K.W."/>
            <person name="Haridas S."/>
            <person name="Chen C."/>
            <person name="Bauer D."/>
            <person name="Andreopoulos W."/>
            <person name="Pangilinan J."/>
            <person name="LaButti K."/>
            <person name="Riley R."/>
            <person name="Lipzen A."/>
            <person name="Clum A."/>
            <person name="Drula E."/>
            <person name="Henrissat B."/>
            <person name="Kohler A."/>
            <person name="Grigoriev I.V."/>
            <person name="Martin F.M."/>
            <person name="Hacquard S."/>
        </authorList>
    </citation>
    <scope>NUCLEOTIDE SEQUENCE [LARGE SCALE GENOMIC DNA]</scope>
    <source>
        <strain evidence="1 2">MPI-SDFR-AT-0079</strain>
    </source>
</reference>
<name>A0ACB7PS10_9PEZI</name>